<dbReference type="InterPro" id="IPR002347">
    <property type="entry name" value="SDR_fam"/>
</dbReference>
<dbReference type="PANTHER" id="PTHR43976:SF16">
    <property type="entry name" value="SHORT-CHAIN DEHYDROGENASE_REDUCTASE FAMILY PROTEIN"/>
    <property type="match status" value="1"/>
</dbReference>
<protein>
    <submittedName>
        <fullName evidence="4">Short-chain dehydrogenase/reductase SDR</fullName>
    </submittedName>
</protein>
<dbReference type="Gene3D" id="3.40.50.720">
    <property type="entry name" value="NAD(P)-binding Rossmann-like Domain"/>
    <property type="match status" value="1"/>
</dbReference>
<dbReference type="CDD" id="cd05374">
    <property type="entry name" value="17beta-HSD-like_SDR_c"/>
    <property type="match status" value="1"/>
</dbReference>
<dbReference type="AlphaFoldDB" id="G2P0I3"/>
<dbReference type="PRINTS" id="PR00080">
    <property type="entry name" value="SDRFAMILY"/>
</dbReference>
<dbReference type="KEGG" id="svl:Strvi_6588"/>
<dbReference type="InterPro" id="IPR036291">
    <property type="entry name" value="NAD(P)-bd_dom_sf"/>
</dbReference>
<dbReference type="Pfam" id="PF00106">
    <property type="entry name" value="adh_short"/>
    <property type="match status" value="1"/>
</dbReference>
<proteinExistence type="inferred from homology"/>
<evidence type="ECO:0000256" key="2">
    <source>
        <dbReference type="ARBA" id="ARBA00023002"/>
    </source>
</evidence>
<dbReference type="InterPro" id="IPR051911">
    <property type="entry name" value="SDR_oxidoreductase"/>
</dbReference>
<organism evidence="4 5">
    <name type="scientific">Streptomyces violaceusniger (strain Tu 4113)</name>
    <dbReference type="NCBI Taxonomy" id="653045"/>
    <lineage>
        <taxon>Bacteria</taxon>
        <taxon>Bacillati</taxon>
        <taxon>Actinomycetota</taxon>
        <taxon>Actinomycetes</taxon>
        <taxon>Kitasatosporales</taxon>
        <taxon>Streptomycetaceae</taxon>
        <taxon>Streptomyces</taxon>
        <taxon>Streptomyces violaceusniger group</taxon>
    </lineage>
</organism>
<name>G2P0I3_STRV4</name>
<evidence type="ECO:0000313" key="5">
    <source>
        <dbReference type="Proteomes" id="UP000008703"/>
    </source>
</evidence>
<dbReference type="GO" id="GO:0016491">
    <property type="term" value="F:oxidoreductase activity"/>
    <property type="evidence" value="ECO:0007669"/>
    <property type="project" value="UniProtKB-KW"/>
</dbReference>
<reference evidence="4" key="1">
    <citation type="submission" date="2011-08" db="EMBL/GenBank/DDBJ databases">
        <title>Complete sequence of chromosome of Streptomyces violaceusniger Tu 4113.</title>
        <authorList>
            <consortium name="US DOE Joint Genome Institute"/>
            <person name="Lucas S."/>
            <person name="Han J."/>
            <person name="Lapidus A."/>
            <person name="Cheng J.-F."/>
            <person name="Goodwin L."/>
            <person name="Pitluck S."/>
            <person name="Peters L."/>
            <person name="Ivanova N."/>
            <person name="Daligault H."/>
            <person name="Detter J.C."/>
            <person name="Han C."/>
            <person name="Tapia R."/>
            <person name="Land M."/>
            <person name="Hauser L."/>
            <person name="Kyrpides N."/>
            <person name="Ivanova N."/>
            <person name="Pagani I."/>
            <person name="Hagen A."/>
            <person name="Katz L."/>
            <person name="Fiedler H.-P."/>
            <person name="Keasling J."/>
            <person name="Fortman J."/>
            <person name="Woyke T."/>
        </authorList>
    </citation>
    <scope>NUCLEOTIDE SEQUENCE [LARGE SCALE GENOMIC DNA]</scope>
    <source>
        <strain evidence="4">Tu 4113</strain>
    </source>
</reference>
<evidence type="ECO:0000256" key="3">
    <source>
        <dbReference type="RuleBase" id="RU000363"/>
    </source>
</evidence>
<sequence length="284" mass="30084">MCMTMQTWFITGVNSGFGRELTEQLLSRGDRVAGTVRREGTVDDLRAKYGDRLWVGHLDVTDLPRIREVVDTAFADLGRIDVVVINAGYGLFGAAEEFTDDQVVHQVTTNLIGSIQTARAALPHLRAQGGGRLIQISSVAGLAAHAGASLYHTSKWGIEGFMEALAQEVAPFGIEVTLVEPGGARTSFSGSSLQLSEPLAAYDGTPAAAVRAFRHTQVPVPGDPVKVAAKVIDSAAHQPAPMRLVLGSDSYQGITAALRNRLAQVEPQQASAAETDADTATQHG</sequence>
<gene>
    <name evidence="4" type="ORF">Strvi_6588</name>
</gene>
<comment type="similarity">
    <text evidence="1 3">Belongs to the short-chain dehydrogenases/reductases (SDR) family.</text>
</comment>
<dbReference type="HOGENOM" id="CLU_010194_2_9_11"/>
<dbReference type="Proteomes" id="UP000008703">
    <property type="component" value="Chromosome"/>
</dbReference>
<keyword evidence="2" id="KW-0560">Oxidoreductase</keyword>
<dbReference type="PRINTS" id="PR00081">
    <property type="entry name" value="GDHRDH"/>
</dbReference>
<evidence type="ECO:0000313" key="4">
    <source>
        <dbReference type="EMBL" id="AEM85981.1"/>
    </source>
</evidence>
<dbReference type="NCBIfam" id="NF005065">
    <property type="entry name" value="PRK06482.1"/>
    <property type="match status" value="1"/>
</dbReference>
<accession>G2P0I3</accession>
<evidence type="ECO:0000256" key="1">
    <source>
        <dbReference type="ARBA" id="ARBA00006484"/>
    </source>
</evidence>
<dbReference type="SUPFAM" id="SSF51735">
    <property type="entry name" value="NAD(P)-binding Rossmann-fold domains"/>
    <property type="match status" value="1"/>
</dbReference>
<dbReference type="eggNOG" id="COG4221">
    <property type="taxonomic scope" value="Bacteria"/>
</dbReference>
<dbReference type="PANTHER" id="PTHR43976">
    <property type="entry name" value="SHORT CHAIN DEHYDROGENASE"/>
    <property type="match status" value="1"/>
</dbReference>
<dbReference type="EMBL" id="CP002994">
    <property type="protein sequence ID" value="AEM85981.1"/>
    <property type="molecule type" value="Genomic_DNA"/>
</dbReference>
<keyword evidence="5" id="KW-1185">Reference proteome</keyword>